<keyword evidence="2" id="KW-1185">Reference proteome</keyword>
<organism evidence="1 2">
    <name type="scientific">Ferrithrix thermotolerans DSM 19514</name>
    <dbReference type="NCBI Taxonomy" id="1121881"/>
    <lineage>
        <taxon>Bacteria</taxon>
        <taxon>Bacillati</taxon>
        <taxon>Actinomycetota</taxon>
        <taxon>Acidimicrobiia</taxon>
        <taxon>Acidimicrobiales</taxon>
        <taxon>Acidimicrobiaceae</taxon>
        <taxon>Ferrithrix</taxon>
    </lineage>
</organism>
<evidence type="ECO:0000313" key="1">
    <source>
        <dbReference type="EMBL" id="SHE75038.1"/>
    </source>
</evidence>
<dbReference type="InterPro" id="IPR016155">
    <property type="entry name" value="Mopterin_synth/thiamin_S_b"/>
</dbReference>
<dbReference type="Pfam" id="PF02597">
    <property type="entry name" value="ThiS"/>
    <property type="match status" value="1"/>
</dbReference>
<dbReference type="SUPFAM" id="SSF54285">
    <property type="entry name" value="MoaD/ThiS"/>
    <property type="match status" value="1"/>
</dbReference>
<dbReference type="InterPro" id="IPR003749">
    <property type="entry name" value="ThiS/MoaD-like"/>
</dbReference>
<protein>
    <submittedName>
        <fullName evidence="1">Sulfur carrier protein</fullName>
    </submittedName>
</protein>
<dbReference type="InterPro" id="IPR012675">
    <property type="entry name" value="Beta-grasp_dom_sf"/>
</dbReference>
<dbReference type="CDD" id="cd00565">
    <property type="entry name" value="Ubl_ThiS"/>
    <property type="match status" value="1"/>
</dbReference>
<gene>
    <name evidence="1" type="ORF">SAMN02745225_01505</name>
</gene>
<reference evidence="2" key="1">
    <citation type="submission" date="2016-11" db="EMBL/GenBank/DDBJ databases">
        <authorList>
            <person name="Varghese N."/>
            <person name="Submissions S."/>
        </authorList>
    </citation>
    <scope>NUCLEOTIDE SEQUENCE [LARGE SCALE GENOMIC DNA]</scope>
    <source>
        <strain evidence="2">DSM 19514</strain>
    </source>
</reference>
<sequence>MLEVVLNGEVVTIEAPTSISKLVDELKAPTNGVAVAVNREIVPRSKWDTFFLSDQDAIEVVTIFQGG</sequence>
<dbReference type="InterPro" id="IPR010035">
    <property type="entry name" value="Thi_S"/>
</dbReference>
<dbReference type="NCBIfam" id="TIGR01683">
    <property type="entry name" value="thiS"/>
    <property type="match status" value="1"/>
</dbReference>
<dbReference type="PANTHER" id="PTHR34472">
    <property type="entry name" value="SULFUR CARRIER PROTEIN THIS"/>
    <property type="match status" value="1"/>
</dbReference>
<dbReference type="AlphaFoldDB" id="A0A1M4W1C4"/>
<dbReference type="OrthoDB" id="163636at2"/>
<evidence type="ECO:0000313" key="2">
    <source>
        <dbReference type="Proteomes" id="UP000184295"/>
    </source>
</evidence>
<dbReference type="Gene3D" id="3.10.20.30">
    <property type="match status" value="1"/>
</dbReference>
<proteinExistence type="predicted"/>
<dbReference type="Proteomes" id="UP000184295">
    <property type="component" value="Unassembled WGS sequence"/>
</dbReference>
<accession>A0A1M4W1C4</accession>
<dbReference type="PANTHER" id="PTHR34472:SF1">
    <property type="entry name" value="SULFUR CARRIER PROTEIN THIS"/>
    <property type="match status" value="1"/>
</dbReference>
<dbReference type="STRING" id="1121881.SAMN02745225_01505"/>
<dbReference type="EMBL" id="FQUL01000021">
    <property type="protein sequence ID" value="SHE75038.1"/>
    <property type="molecule type" value="Genomic_DNA"/>
</dbReference>
<name>A0A1M4W1C4_9ACTN</name>